<organism evidence="1">
    <name type="scientific">Myoviridae sp. ctiX384</name>
    <dbReference type="NCBI Taxonomy" id="2827702"/>
    <lineage>
        <taxon>Viruses</taxon>
        <taxon>Duplodnaviria</taxon>
        <taxon>Heunggongvirae</taxon>
        <taxon>Uroviricota</taxon>
        <taxon>Caudoviricetes</taxon>
    </lineage>
</organism>
<name>A0A8S5TBD4_9CAUD</name>
<evidence type="ECO:0000313" key="1">
    <source>
        <dbReference type="EMBL" id="DAF60550.1"/>
    </source>
</evidence>
<protein>
    <submittedName>
        <fullName evidence="1">Uncharacterized protein</fullName>
    </submittedName>
</protein>
<reference evidence="1" key="1">
    <citation type="journal article" date="2021" name="Proc. Natl. Acad. Sci. U.S.A.">
        <title>A Catalog of Tens of Thousands of Viruses from Human Metagenomes Reveals Hidden Associations with Chronic Diseases.</title>
        <authorList>
            <person name="Tisza M.J."/>
            <person name="Buck C.B."/>
        </authorList>
    </citation>
    <scope>NUCLEOTIDE SEQUENCE</scope>
    <source>
        <strain evidence="1">CtiX384</strain>
    </source>
</reference>
<proteinExistence type="predicted"/>
<accession>A0A8S5TBD4</accession>
<dbReference type="EMBL" id="BK032790">
    <property type="protein sequence ID" value="DAF60550.1"/>
    <property type="molecule type" value="Genomic_DNA"/>
</dbReference>
<sequence>METTETIQKVNELVSVLTDDQKQLLKDTINMGFWGDTDMEFRNENDEVETVSAYGYCTNDAKKAGNFKGRKISANFRAIYKKLCPNEGTGKFLTQISDWWDDGSGDMLFIRKEYAEMFEEWAKQK</sequence>